<proteinExistence type="predicted"/>
<evidence type="ECO:0000313" key="1">
    <source>
        <dbReference type="EMBL" id="BBP88234.1"/>
    </source>
</evidence>
<dbReference type="AlphaFoldDB" id="A0A5S9M7U3"/>
<dbReference type="EMBL" id="AP021906">
    <property type="protein sequence ID" value="BBP88234.1"/>
    <property type="molecule type" value="Genomic_DNA"/>
</dbReference>
<sequence>MSQKENFILLLRKQAGGDALNLLVQQKVLADKYKVSDKEIDKKLEEYKKTLGEDRLKTASR</sequence>
<dbReference type="Proteomes" id="UP000464658">
    <property type="component" value="Chromosome"/>
</dbReference>
<organism evidence="1 2">
    <name type="scientific">Bacillus safensis</name>
    <dbReference type="NCBI Taxonomy" id="561879"/>
    <lineage>
        <taxon>Bacteria</taxon>
        <taxon>Bacillati</taxon>
        <taxon>Bacillota</taxon>
        <taxon>Bacilli</taxon>
        <taxon>Bacillales</taxon>
        <taxon>Bacillaceae</taxon>
        <taxon>Bacillus</taxon>
    </lineage>
</organism>
<name>A0A5S9M7U3_BACIA</name>
<accession>A0A5S9M7U3</accession>
<gene>
    <name evidence="1" type="ORF">BsIDN1_18520</name>
</gene>
<reference evidence="1 2" key="1">
    <citation type="submission" date="2019-12" db="EMBL/GenBank/DDBJ databases">
        <title>Full genome sequence of a Bacillus safensis strain isolated from commercially available natto in Indonesia.</title>
        <authorList>
            <person name="Yoshida M."/>
            <person name="Uomi M."/>
            <person name="Waturangi D."/>
            <person name="Ekaputri J.J."/>
            <person name="Setiamarga D.H.E."/>
        </authorList>
    </citation>
    <scope>NUCLEOTIDE SEQUENCE [LARGE SCALE GENOMIC DNA]</scope>
    <source>
        <strain evidence="1 2">IDN1</strain>
    </source>
</reference>
<evidence type="ECO:0000313" key="2">
    <source>
        <dbReference type="Proteomes" id="UP000464658"/>
    </source>
</evidence>
<protein>
    <submittedName>
        <fullName evidence="1">Uncharacterized protein</fullName>
    </submittedName>
</protein>